<dbReference type="InterPro" id="IPR001867">
    <property type="entry name" value="OmpR/PhoB-type_DNA-bd"/>
</dbReference>
<keyword evidence="6" id="KW-1185">Reference proteome</keyword>
<dbReference type="EMBL" id="BSOU01000001">
    <property type="protein sequence ID" value="GLR73579.1"/>
    <property type="molecule type" value="Genomic_DNA"/>
</dbReference>
<dbReference type="InterPro" id="IPR036388">
    <property type="entry name" value="WH-like_DNA-bd_sf"/>
</dbReference>
<proteinExistence type="predicted"/>
<dbReference type="Proteomes" id="UP001156660">
    <property type="component" value="Unassembled WGS sequence"/>
</dbReference>
<sequence length="105" mass="12069">MIMSEKLTLSCKLCDNKKENNEIDNQHQLKENYPVSDHVCRVLSLMSSKPIGYIHNYDDIFNAVWPDSVVSSNSLLLLIHNTRKVLPADIKIYNVRGKGYFLSKD</sequence>
<evidence type="ECO:0000313" key="3">
    <source>
        <dbReference type="EMBL" id="GLR73579.1"/>
    </source>
</evidence>
<dbReference type="GO" id="GO:0006355">
    <property type="term" value="P:regulation of DNA-templated transcription"/>
    <property type="evidence" value="ECO:0007669"/>
    <property type="project" value="InterPro"/>
</dbReference>
<dbReference type="GO" id="GO:0000160">
    <property type="term" value="P:phosphorelay signal transduction system"/>
    <property type="evidence" value="ECO:0007669"/>
    <property type="project" value="InterPro"/>
</dbReference>
<dbReference type="GO" id="GO:0003677">
    <property type="term" value="F:DNA binding"/>
    <property type="evidence" value="ECO:0007669"/>
    <property type="project" value="UniProtKB-KW"/>
</dbReference>
<organism evidence="4 5">
    <name type="scientific">Aliivibrio sifiae</name>
    <dbReference type="NCBI Taxonomy" id="566293"/>
    <lineage>
        <taxon>Bacteria</taxon>
        <taxon>Pseudomonadati</taxon>
        <taxon>Pseudomonadota</taxon>
        <taxon>Gammaproteobacteria</taxon>
        <taxon>Vibrionales</taxon>
        <taxon>Vibrionaceae</taxon>
        <taxon>Aliivibrio</taxon>
    </lineage>
</organism>
<reference evidence="6" key="3">
    <citation type="journal article" date="2019" name="Int. J. Syst. Evol. Microbiol.">
        <title>The Global Catalogue of Microorganisms (GCM) 10K type strain sequencing project: providing services to taxonomists for standard genome sequencing and annotation.</title>
        <authorList>
            <consortium name="The Broad Institute Genomics Platform"/>
            <consortium name="The Broad Institute Genome Sequencing Center for Infectious Disease"/>
            <person name="Wu L."/>
            <person name="Ma J."/>
        </authorList>
    </citation>
    <scope>NUCLEOTIDE SEQUENCE [LARGE SCALE GENOMIC DNA]</scope>
    <source>
        <strain evidence="6">NBRC 105001</strain>
    </source>
</reference>
<dbReference type="OrthoDB" id="5693682at2"/>
<dbReference type="EMBL" id="MSCP01000002">
    <property type="protein sequence ID" value="PQJ87935.1"/>
    <property type="molecule type" value="Genomic_DNA"/>
</dbReference>
<dbReference type="InterPro" id="IPR016032">
    <property type="entry name" value="Sig_transdc_resp-reg_C-effctor"/>
</dbReference>
<dbReference type="SUPFAM" id="SSF46894">
    <property type="entry name" value="C-terminal effector domain of the bipartite response regulators"/>
    <property type="match status" value="1"/>
</dbReference>
<reference evidence="3" key="1">
    <citation type="journal article" date="2014" name="Int. J. Syst. Evol. Microbiol.">
        <title>Complete genome of a new Firmicutes species belonging to the dominant human colonic microbiota ('Ruminococcus bicirculans') reveals two chromosomes and a selective capacity to utilize plant glucans.</title>
        <authorList>
            <consortium name="NISC Comparative Sequencing Program"/>
            <person name="Wegmann U."/>
            <person name="Louis P."/>
            <person name="Goesmann A."/>
            <person name="Henrissat B."/>
            <person name="Duncan S.H."/>
            <person name="Flint H.J."/>
        </authorList>
    </citation>
    <scope>NUCLEOTIDE SEQUENCE</scope>
    <source>
        <strain evidence="3">NBRC 105001</strain>
    </source>
</reference>
<accession>A0A2S7X9X2</accession>
<reference evidence="4 5" key="2">
    <citation type="submission" date="2016-12" db="EMBL/GenBank/DDBJ databases">
        <title>Diversity of luminous bacteria.</title>
        <authorList>
            <person name="Yoshizawa S."/>
            <person name="Kogure K."/>
        </authorList>
    </citation>
    <scope>NUCLEOTIDE SEQUENCE [LARGE SCALE GENOMIC DNA]</scope>
    <source>
        <strain evidence="4 5">NBRC 105001</strain>
    </source>
</reference>
<dbReference type="Proteomes" id="UP000239273">
    <property type="component" value="Unassembled WGS sequence"/>
</dbReference>
<feature type="domain" description="OmpR/PhoB-type" evidence="2">
    <location>
        <begin position="40"/>
        <end position="102"/>
    </location>
</feature>
<evidence type="ECO:0000256" key="1">
    <source>
        <dbReference type="ARBA" id="ARBA00023125"/>
    </source>
</evidence>
<gene>
    <name evidence="4" type="ORF">BTO23_17805</name>
    <name evidence="3" type="ORF">GCM10007855_04520</name>
</gene>
<evidence type="ECO:0000313" key="5">
    <source>
        <dbReference type="Proteomes" id="UP000239273"/>
    </source>
</evidence>
<evidence type="ECO:0000259" key="2">
    <source>
        <dbReference type="Pfam" id="PF00486"/>
    </source>
</evidence>
<name>A0A2S7X9X2_9GAMM</name>
<dbReference type="Pfam" id="PF00486">
    <property type="entry name" value="Trans_reg_C"/>
    <property type="match status" value="1"/>
</dbReference>
<dbReference type="Gene3D" id="1.10.10.10">
    <property type="entry name" value="Winged helix-like DNA-binding domain superfamily/Winged helix DNA-binding domain"/>
    <property type="match status" value="1"/>
</dbReference>
<comment type="caution">
    <text evidence="4">The sequence shown here is derived from an EMBL/GenBank/DDBJ whole genome shotgun (WGS) entry which is preliminary data.</text>
</comment>
<protein>
    <recommendedName>
        <fullName evidence="2">OmpR/PhoB-type domain-containing protein</fullName>
    </recommendedName>
</protein>
<keyword evidence="1" id="KW-0238">DNA-binding</keyword>
<evidence type="ECO:0000313" key="6">
    <source>
        <dbReference type="Proteomes" id="UP001156660"/>
    </source>
</evidence>
<dbReference type="AlphaFoldDB" id="A0A2S7X9X2"/>
<evidence type="ECO:0000313" key="4">
    <source>
        <dbReference type="EMBL" id="PQJ87935.1"/>
    </source>
</evidence>
<reference evidence="3" key="4">
    <citation type="submission" date="2023-01" db="EMBL/GenBank/DDBJ databases">
        <title>Draft genome sequence of Aliivibrio sifiae strain NBRC 105001.</title>
        <authorList>
            <person name="Sun Q."/>
            <person name="Mori K."/>
        </authorList>
    </citation>
    <scope>NUCLEOTIDE SEQUENCE</scope>
    <source>
        <strain evidence="3">NBRC 105001</strain>
    </source>
</reference>